<evidence type="ECO:0000313" key="1">
    <source>
        <dbReference type="EMBL" id="CAE6415732.1"/>
    </source>
</evidence>
<name>A0A8H2X862_9AGAM</name>
<organism evidence="1 2">
    <name type="scientific">Rhizoctonia solani</name>
    <dbReference type="NCBI Taxonomy" id="456999"/>
    <lineage>
        <taxon>Eukaryota</taxon>
        <taxon>Fungi</taxon>
        <taxon>Dikarya</taxon>
        <taxon>Basidiomycota</taxon>
        <taxon>Agaricomycotina</taxon>
        <taxon>Agaricomycetes</taxon>
        <taxon>Cantharellales</taxon>
        <taxon>Ceratobasidiaceae</taxon>
        <taxon>Rhizoctonia</taxon>
    </lineage>
</organism>
<proteinExistence type="predicted"/>
<reference evidence="1" key="1">
    <citation type="submission" date="2021-01" db="EMBL/GenBank/DDBJ databases">
        <authorList>
            <person name="Kaushik A."/>
        </authorList>
    </citation>
    <scope>NUCLEOTIDE SEQUENCE</scope>
    <source>
        <strain evidence="1">AG6-10EEA</strain>
    </source>
</reference>
<evidence type="ECO:0000313" key="2">
    <source>
        <dbReference type="Proteomes" id="UP000663853"/>
    </source>
</evidence>
<feature type="non-terminal residue" evidence="1">
    <location>
        <position position="1"/>
    </location>
</feature>
<sequence>MIDKEILVWIESIDGEIYNEYKEPKPGRKECWIKSKQSQNFRIWPPPGPTSEITHVKLKTIVTAVSVTLAACIAAHCSKESTAPLWRELSQRPVRRSRGMGAYPFVWPYVCIPPAQPAAFKGRVDRGHWKFN</sequence>
<dbReference type="EMBL" id="CAJMXA010000095">
    <property type="protein sequence ID" value="CAE6415732.1"/>
    <property type="molecule type" value="Genomic_DNA"/>
</dbReference>
<protein>
    <submittedName>
        <fullName evidence="1">Uncharacterized protein</fullName>
    </submittedName>
</protein>
<accession>A0A8H2X862</accession>
<comment type="caution">
    <text evidence="1">The sequence shown here is derived from an EMBL/GenBank/DDBJ whole genome shotgun (WGS) entry which is preliminary data.</text>
</comment>
<dbReference type="Proteomes" id="UP000663853">
    <property type="component" value="Unassembled WGS sequence"/>
</dbReference>
<gene>
    <name evidence="1" type="ORF">RDB_LOCUS6094</name>
</gene>
<dbReference type="AlphaFoldDB" id="A0A8H2X862"/>